<dbReference type="Proteomes" id="UP000199021">
    <property type="component" value="Unassembled WGS sequence"/>
</dbReference>
<dbReference type="STRING" id="478744.SAMN05444359_113131"/>
<keyword evidence="3" id="KW-1185">Reference proteome</keyword>
<dbReference type="InterPro" id="IPR025665">
    <property type="entry name" value="Beta-barrel_OMP_2"/>
</dbReference>
<proteinExistence type="predicted"/>
<dbReference type="EMBL" id="FOFB01000013">
    <property type="protein sequence ID" value="SEQ66542.1"/>
    <property type="molecule type" value="Genomic_DNA"/>
</dbReference>
<dbReference type="Pfam" id="PF13568">
    <property type="entry name" value="OMP_b-brl_2"/>
    <property type="match status" value="1"/>
</dbReference>
<accession>A0A1H9HWA9</accession>
<dbReference type="RefSeq" id="WP_139211880.1">
    <property type="nucleotide sequence ID" value="NZ_FOFB01000013.1"/>
</dbReference>
<reference evidence="3" key="1">
    <citation type="submission" date="2016-10" db="EMBL/GenBank/DDBJ databases">
        <authorList>
            <person name="Varghese N."/>
            <person name="Submissions S."/>
        </authorList>
    </citation>
    <scope>NUCLEOTIDE SEQUENCE [LARGE SCALE GENOMIC DNA]</scope>
    <source>
        <strain evidence="3">DSM 24740</strain>
    </source>
</reference>
<sequence length="294" mass="32748">MIKYSLAGNYDGIGILLSARLRYSGNRSIYIEIDECVVLKLRLMGYSIDNSHLTFHPKALKMVRVIAVFLILAMAGGLSAQPDRNQKFAAAGYVGANFSQIHGDNFFGYNNTGLRFGIETQYLLQPKYFISVGIGFSQEGARPNLQEVDKEGGNATVLKLAMVEIPLLFNYRLGDERATKRKDNHALYRSTTLQAGMKLTRLISSRTLNRGFFDQLIQSPAYTEAEIEFQDFDFAAVAGVTIQLGLKTAIFLQHSLSLKGLYAKSDLERIKGSPYMVSQLRPYSLTVGGKIILY</sequence>
<feature type="domain" description="Outer membrane protein beta-barrel" evidence="1">
    <location>
        <begin position="80"/>
        <end position="257"/>
    </location>
</feature>
<evidence type="ECO:0000313" key="2">
    <source>
        <dbReference type="EMBL" id="SEQ66542.1"/>
    </source>
</evidence>
<evidence type="ECO:0000259" key="1">
    <source>
        <dbReference type="Pfam" id="PF13568"/>
    </source>
</evidence>
<gene>
    <name evidence="2" type="ORF">SAMN05444359_113131</name>
</gene>
<dbReference type="AlphaFoldDB" id="A0A1H9HWA9"/>
<name>A0A1H9HWA9_9BACT</name>
<evidence type="ECO:0000313" key="3">
    <source>
        <dbReference type="Proteomes" id="UP000199021"/>
    </source>
</evidence>
<dbReference type="OrthoDB" id="1001536at2"/>
<dbReference type="InParanoid" id="A0A1H9HWA9"/>
<organism evidence="2 3">
    <name type="scientific">Neolewinella agarilytica</name>
    <dbReference type="NCBI Taxonomy" id="478744"/>
    <lineage>
        <taxon>Bacteria</taxon>
        <taxon>Pseudomonadati</taxon>
        <taxon>Bacteroidota</taxon>
        <taxon>Saprospiria</taxon>
        <taxon>Saprospirales</taxon>
        <taxon>Lewinellaceae</taxon>
        <taxon>Neolewinella</taxon>
    </lineage>
</organism>
<protein>
    <recommendedName>
        <fullName evidence="1">Outer membrane protein beta-barrel domain-containing protein</fullName>
    </recommendedName>
</protein>